<feature type="transmembrane region" description="Helical" evidence="6">
    <location>
        <begin position="20"/>
        <end position="40"/>
    </location>
</feature>
<keyword evidence="6" id="KW-1133">Transmembrane helix</keyword>
<dbReference type="InterPro" id="IPR027417">
    <property type="entry name" value="P-loop_NTPase"/>
</dbReference>
<dbReference type="SUPFAM" id="SSF46785">
    <property type="entry name" value="Winged helix' DNA-binding domain"/>
    <property type="match status" value="1"/>
</dbReference>
<feature type="domain" description="FtsK" evidence="7">
    <location>
        <begin position="474"/>
        <end position="664"/>
    </location>
</feature>
<organism evidence="8 9">
    <name type="scientific">Helicobacter anseris</name>
    <dbReference type="NCBI Taxonomy" id="375926"/>
    <lineage>
        <taxon>Bacteria</taxon>
        <taxon>Pseudomonadati</taxon>
        <taxon>Campylobacterota</taxon>
        <taxon>Epsilonproteobacteria</taxon>
        <taxon>Campylobacterales</taxon>
        <taxon>Helicobacteraceae</taxon>
        <taxon>Helicobacter</taxon>
    </lineage>
</organism>
<gene>
    <name evidence="8" type="ORF">CQA57_06265</name>
</gene>
<evidence type="ECO:0000313" key="8">
    <source>
        <dbReference type="EMBL" id="RDU72812.1"/>
    </source>
</evidence>
<feature type="transmembrane region" description="Helical" evidence="6">
    <location>
        <begin position="86"/>
        <end position="108"/>
    </location>
</feature>
<keyword evidence="2 5" id="KW-0547">Nucleotide-binding</keyword>
<accession>A0A3D8J5N9</accession>
<evidence type="ECO:0000256" key="1">
    <source>
        <dbReference type="ARBA" id="ARBA00006474"/>
    </source>
</evidence>
<keyword evidence="3 5" id="KW-0067">ATP-binding</keyword>
<dbReference type="PANTHER" id="PTHR22683:SF41">
    <property type="entry name" value="DNA TRANSLOCASE FTSK"/>
    <property type="match status" value="1"/>
</dbReference>
<dbReference type="InterPro" id="IPR002543">
    <property type="entry name" value="FtsK_dom"/>
</dbReference>
<keyword evidence="6" id="KW-0472">Membrane</keyword>
<sequence length="802" mass="90138">MESQNIGTFGQMLGTFNFMLFGYLAVLYPLVLIWFLIFLYKNPTLSQKAMQNIIAVMILFLCVLCLQYLWFQKGELAKAMVDSLEAIVGIFGVYFLLLFASIGSWLLLSVSHFKKTLKILFDTSIRILDIFGKKIVFCYTKIKAFLQDRKATKQKEKRQKNLPFNPMDFMHKAKEKPKEDMQIVQPNVRVFTEIKLNIKEPKPEIGLIDTPQASNQKDYSQEVIERNRLKNGDTQIALTHQENISQKIQEISSSYPTSIQSSIQEAKEEAKPMQLEEQAKPQEVFSMQAVANHQNTSLQKEQKNEASIKKTAVVKELSENTILLDSLEKGEIEKPKDYILPSIELLGKNPVQNKDFDESELDEKIQNLLSKLKMFKIDGDIIRTYTGPLVSTFEFKPASHVKVSRILTLSDDLAMALCAQSIRIQAPIPGKDVVGIEIPNSNVQTIYMREILESEVFKNSASSLTLALGKDIVGNPFVTDLKKLPHLLIAGTTGSGKSVGVNAMIVSLLYRNSPENLRLIMVDPKMVEFSMYEDIPHLLTPIITDPKKAITALNSAVREMERRYKLMSALKVKTIENYNQKCKEIGEEPFAFLVIIIDELADLMMTGGKEAEFPITRIAQMGRACGMHLIVATQRPSADVVTGLIKTNLPARVAFKVSNKIDSRVVLDVEGAQSLLGRGDMLFTPPGISGVIRIHAPWTSETEIEKIVESIKAQREVQYDKNFVLEERELIADDVIDESLKSNASDLQKAKEIIRSTGKTSASFLQRRMSVGYNKAATLVEELEKQGFLSAPNAKGIREIIG</sequence>
<dbReference type="CDD" id="cd01127">
    <property type="entry name" value="TrwB_TraG_TraD_VirD4"/>
    <property type="match status" value="1"/>
</dbReference>
<dbReference type="InterPro" id="IPR050206">
    <property type="entry name" value="FtsK/SpoIIIE/SftA"/>
</dbReference>
<dbReference type="InterPro" id="IPR036390">
    <property type="entry name" value="WH_DNA-bd_sf"/>
</dbReference>
<comment type="similarity">
    <text evidence="1">Belongs to the FtsK/SpoIIIE/SftA family.</text>
</comment>
<dbReference type="GO" id="GO:0003677">
    <property type="term" value="F:DNA binding"/>
    <property type="evidence" value="ECO:0007669"/>
    <property type="project" value="UniProtKB-KW"/>
</dbReference>
<evidence type="ECO:0000256" key="4">
    <source>
        <dbReference type="ARBA" id="ARBA00023125"/>
    </source>
</evidence>
<evidence type="ECO:0000256" key="6">
    <source>
        <dbReference type="SAM" id="Phobius"/>
    </source>
</evidence>
<evidence type="ECO:0000313" key="9">
    <source>
        <dbReference type="Proteomes" id="UP000256695"/>
    </source>
</evidence>
<dbReference type="Gene3D" id="1.10.10.10">
    <property type="entry name" value="Winged helix-like DNA-binding domain superfamily/Winged helix DNA-binding domain"/>
    <property type="match status" value="1"/>
</dbReference>
<dbReference type="Pfam" id="PF17854">
    <property type="entry name" value="FtsK_alpha"/>
    <property type="match status" value="1"/>
</dbReference>
<dbReference type="InterPro" id="IPR041027">
    <property type="entry name" value="FtsK_alpha"/>
</dbReference>
<evidence type="ECO:0000256" key="3">
    <source>
        <dbReference type="ARBA" id="ARBA00022840"/>
    </source>
</evidence>
<dbReference type="EMBL" id="NXLX01000016">
    <property type="protein sequence ID" value="RDU72812.1"/>
    <property type="molecule type" value="Genomic_DNA"/>
</dbReference>
<feature type="binding site" evidence="5">
    <location>
        <begin position="491"/>
        <end position="498"/>
    </location>
    <ligand>
        <name>ATP</name>
        <dbReference type="ChEBI" id="CHEBI:30616"/>
    </ligand>
</feature>
<dbReference type="Pfam" id="PF09397">
    <property type="entry name" value="FtsK_gamma"/>
    <property type="match status" value="1"/>
</dbReference>
<evidence type="ECO:0000256" key="2">
    <source>
        <dbReference type="ARBA" id="ARBA00022741"/>
    </source>
</evidence>
<dbReference type="Gene3D" id="3.30.980.40">
    <property type="match status" value="1"/>
</dbReference>
<dbReference type="InterPro" id="IPR036388">
    <property type="entry name" value="WH-like_DNA-bd_sf"/>
</dbReference>
<dbReference type="Pfam" id="PF01580">
    <property type="entry name" value="FtsK_SpoIIIE"/>
    <property type="match status" value="1"/>
</dbReference>
<evidence type="ECO:0000256" key="5">
    <source>
        <dbReference type="PROSITE-ProRule" id="PRU00289"/>
    </source>
</evidence>
<dbReference type="Gene3D" id="3.40.50.300">
    <property type="entry name" value="P-loop containing nucleotide triphosphate hydrolases"/>
    <property type="match status" value="1"/>
</dbReference>
<dbReference type="AlphaFoldDB" id="A0A3D8J5N9"/>
<feature type="transmembrane region" description="Helical" evidence="6">
    <location>
        <begin position="52"/>
        <end position="71"/>
    </location>
</feature>
<evidence type="ECO:0000259" key="7">
    <source>
        <dbReference type="PROSITE" id="PS50901"/>
    </source>
</evidence>
<keyword evidence="6" id="KW-0812">Transmembrane</keyword>
<name>A0A3D8J5N9_9HELI</name>
<dbReference type="OrthoDB" id="9807790at2"/>
<dbReference type="GO" id="GO:0005524">
    <property type="term" value="F:ATP binding"/>
    <property type="evidence" value="ECO:0007669"/>
    <property type="project" value="UniProtKB-UniRule"/>
</dbReference>
<dbReference type="SUPFAM" id="SSF52540">
    <property type="entry name" value="P-loop containing nucleoside triphosphate hydrolases"/>
    <property type="match status" value="1"/>
</dbReference>
<dbReference type="PROSITE" id="PS50901">
    <property type="entry name" value="FTSK"/>
    <property type="match status" value="1"/>
</dbReference>
<dbReference type="PANTHER" id="PTHR22683">
    <property type="entry name" value="SPORULATION PROTEIN RELATED"/>
    <property type="match status" value="1"/>
</dbReference>
<keyword evidence="4" id="KW-0238">DNA-binding</keyword>
<dbReference type="InterPro" id="IPR018541">
    <property type="entry name" value="Ftsk_gamma"/>
</dbReference>
<comment type="caution">
    <text evidence="8">The sequence shown here is derived from an EMBL/GenBank/DDBJ whole genome shotgun (WGS) entry which is preliminary data.</text>
</comment>
<proteinExistence type="inferred from homology"/>
<dbReference type="SMART" id="SM00843">
    <property type="entry name" value="Ftsk_gamma"/>
    <property type="match status" value="1"/>
</dbReference>
<keyword evidence="9" id="KW-1185">Reference proteome</keyword>
<dbReference type="Proteomes" id="UP000256695">
    <property type="component" value="Unassembled WGS sequence"/>
</dbReference>
<dbReference type="SMART" id="SM00382">
    <property type="entry name" value="AAA"/>
    <property type="match status" value="1"/>
</dbReference>
<dbReference type="InterPro" id="IPR003593">
    <property type="entry name" value="AAA+_ATPase"/>
</dbReference>
<reference evidence="8 9" key="1">
    <citation type="submission" date="2018-04" db="EMBL/GenBank/DDBJ databases">
        <title>Novel Campyloabacter and Helicobacter Species and Strains.</title>
        <authorList>
            <person name="Mannion A.J."/>
            <person name="Shen Z."/>
            <person name="Fox J.G."/>
        </authorList>
    </citation>
    <scope>NUCLEOTIDE SEQUENCE [LARGE SCALE GENOMIC DNA]</scope>
    <source>
        <strain evidence="8 9">MIT 04-9362</strain>
    </source>
</reference>
<protein>
    <submittedName>
        <fullName evidence="8">DNA translocase FtsK</fullName>
    </submittedName>
</protein>